<dbReference type="GO" id="GO:0003677">
    <property type="term" value="F:DNA binding"/>
    <property type="evidence" value="ECO:0007669"/>
    <property type="project" value="UniProtKB-KW"/>
</dbReference>
<evidence type="ECO:0000256" key="1">
    <source>
        <dbReference type="ARBA" id="ARBA00023015"/>
    </source>
</evidence>
<dbReference type="PROSITE" id="PS50995">
    <property type="entry name" value="HTH_MARR_2"/>
    <property type="match status" value="1"/>
</dbReference>
<dbReference type="Gene3D" id="1.10.10.10">
    <property type="entry name" value="Winged helix-like DNA-binding domain superfamily/Winged helix DNA-binding domain"/>
    <property type="match status" value="1"/>
</dbReference>
<feature type="domain" description="HTH marR-type" evidence="4">
    <location>
        <begin position="4"/>
        <end position="138"/>
    </location>
</feature>
<keyword evidence="1" id="KW-0805">Transcription regulation</keyword>
<protein>
    <submittedName>
        <fullName evidence="5">MarR family transcriptional regulator</fullName>
    </submittedName>
</protein>
<keyword evidence="3" id="KW-0804">Transcription</keyword>
<sequence length="144" mass="16028">MDYSTSLISLTGRLHRLLMQTLERQVSALDITLQEFRIIGLLAGETGISQKALAEKLSVKASTLSVAIDKLEQKKIIVRTSSGDDKRIKLLRIAPEHNLQPAHLILQRLEAQLTAQLTPEALAHTIATLQQLITQLESESRKEI</sequence>
<dbReference type="EMBL" id="CP021425">
    <property type="protein sequence ID" value="ARU58985.1"/>
    <property type="molecule type" value="Genomic_DNA"/>
</dbReference>
<name>A0A1Y0IHG3_9GAMM</name>
<dbReference type="PANTHER" id="PTHR42756">
    <property type="entry name" value="TRANSCRIPTIONAL REGULATOR, MARR"/>
    <property type="match status" value="1"/>
</dbReference>
<organism evidence="5 6">
    <name type="scientific">Oleiphilus messinensis</name>
    <dbReference type="NCBI Taxonomy" id="141451"/>
    <lineage>
        <taxon>Bacteria</taxon>
        <taxon>Pseudomonadati</taxon>
        <taxon>Pseudomonadota</taxon>
        <taxon>Gammaproteobacteria</taxon>
        <taxon>Oceanospirillales</taxon>
        <taxon>Oleiphilaceae</taxon>
        <taxon>Oleiphilus</taxon>
    </lineage>
</organism>
<dbReference type="PANTHER" id="PTHR42756:SF1">
    <property type="entry name" value="TRANSCRIPTIONAL REPRESSOR OF EMRAB OPERON"/>
    <property type="match status" value="1"/>
</dbReference>
<dbReference type="InterPro" id="IPR000835">
    <property type="entry name" value="HTH_MarR-typ"/>
</dbReference>
<gene>
    <name evidence="5" type="ORF">OLMES_4998</name>
</gene>
<dbReference type="KEGG" id="ome:OLMES_4998"/>
<evidence type="ECO:0000259" key="4">
    <source>
        <dbReference type="PROSITE" id="PS50995"/>
    </source>
</evidence>
<accession>A0A1Y0IHG3</accession>
<dbReference type="Proteomes" id="UP000196027">
    <property type="component" value="Chromosome"/>
</dbReference>
<dbReference type="SMART" id="SM00347">
    <property type="entry name" value="HTH_MARR"/>
    <property type="match status" value="1"/>
</dbReference>
<dbReference type="InterPro" id="IPR036388">
    <property type="entry name" value="WH-like_DNA-bd_sf"/>
</dbReference>
<evidence type="ECO:0000313" key="6">
    <source>
        <dbReference type="Proteomes" id="UP000196027"/>
    </source>
</evidence>
<keyword evidence="2" id="KW-0238">DNA-binding</keyword>
<reference evidence="5 6" key="1">
    <citation type="submission" date="2017-05" db="EMBL/GenBank/DDBJ databases">
        <title>Genomic insights into alkan degradation activity of Oleiphilus messinensis.</title>
        <authorList>
            <person name="Kozyavkin S.A."/>
            <person name="Slesarev A.I."/>
            <person name="Golyshin P.N."/>
            <person name="Korzhenkov A."/>
            <person name="Golyshina O.N."/>
            <person name="Toshchakov S.V."/>
        </authorList>
    </citation>
    <scope>NUCLEOTIDE SEQUENCE [LARGE SCALE GENOMIC DNA]</scope>
    <source>
        <strain evidence="5 6">ME102</strain>
    </source>
</reference>
<evidence type="ECO:0000256" key="2">
    <source>
        <dbReference type="ARBA" id="ARBA00023125"/>
    </source>
</evidence>
<keyword evidence="6" id="KW-1185">Reference proteome</keyword>
<dbReference type="GO" id="GO:0003700">
    <property type="term" value="F:DNA-binding transcription factor activity"/>
    <property type="evidence" value="ECO:0007669"/>
    <property type="project" value="InterPro"/>
</dbReference>
<dbReference type="SUPFAM" id="SSF46785">
    <property type="entry name" value="Winged helix' DNA-binding domain"/>
    <property type="match status" value="1"/>
</dbReference>
<dbReference type="OrthoDB" id="5327581at2"/>
<dbReference type="AlphaFoldDB" id="A0A1Y0IHG3"/>
<dbReference type="RefSeq" id="WP_087463701.1">
    <property type="nucleotide sequence ID" value="NZ_CP021425.1"/>
</dbReference>
<dbReference type="InterPro" id="IPR036390">
    <property type="entry name" value="WH_DNA-bd_sf"/>
</dbReference>
<evidence type="ECO:0000313" key="5">
    <source>
        <dbReference type="EMBL" id="ARU58985.1"/>
    </source>
</evidence>
<evidence type="ECO:0000256" key="3">
    <source>
        <dbReference type="ARBA" id="ARBA00023163"/>
    </source>
</evidence>
<dbReference type="Pfam" id="PF12802">
    <property type="entry name" value="MarR_2"/>
    <property type="match status" value="1"/>
</dbReference>
<proteinExistence type="predicted"/>